<dbReference type="InterPro" id="IPR019491">
    <property type="entry name" value="Lipoate_protein_ligase_C"/>
</dbReference>
<dbReference type="PANTHER" id="PTHR12561:SF3">
    <property type="entry name" value="LIPOYLTRANSFERASE 1, MITOCHONDRIAL"/>
    <property type="match status" value="1"/>
</dbReference>
<name>A0A117M2V2_9BACT</name>
<dbReference type="InterPro" id="IPR004143">
    <property type="entry name" value="BPL_LPL_catalytic"/>
</dbReference>
<dbReference type="GO" id="GO:0017118">
    <property type="term" value="F:lipoyltransferase activity"/>
    <property type="evidence" value="ECO:0007669"/>
    <property type="project" value="TreeGrafter"/>
</dbReference>
<dbReference type="Pfam" id="PF21948">
    <property type="entry name" value="LplA-B_cat"/>
    <property type="match status" value="1"/>
</dbReference>
<dbReference type="PROSITE" id="PS51733">
    <property type="entry name" value="BPL_LPL_CATALYTIC"/>
    <property type="match status" value="1"/>
</dbReference>
<dbReference type="UniPathway" id="UPA00537">
    <property type="reaction ID" value="UER00594"/>
</dbReference>
<dbReference type="Gene3D" id="3.30.390.50">
    <property type="entry name" value="CO dehydrogenase flavoprotein, C-terminal domain"/>
    <property type="match status" value="1"/>
</dbReference>
<evidence type="ECO:0000259" key="8">
    <source>
        <dbReference type="PROSITE" id="PS51733"/>
    </source>
</evidence>
<reference evidence="10" key="1">
    <citation type="journal article" date="2015" name="MBio">
        <title>Genome-Resolved Metagenomic Analysis Reveals Roles for Candidate Phyla and Other Microbial Community Members in Biogeochemical Transformations in Oil Reservoirs.</title>
        <authorList>
            <person name="Hu P."/>
            <person name="Tom L."/>
            <person name="Singh A."/>
            <person name="Thomas B.C."/>
            <person name="Baker B.J."/>
            <person name="Piceno Y.M."/>
            <person name="Andersen G.L."/>
            <person name="Banfield J.F."/>
        </authorList>
    </citation>
    <scope>NUCLEOTIDE SEQUENCE [LARGE SCALE GENOMIC DNA]</scope>
</reference>
<dbReference type="GO" id="GO:0009249">
    <property type="term" value="P:protein lipoylation"/>
    <property type="evidence" value="ECO:0007669"/>
    <property type="project" value="InterPro"/>
</dbReference>
<comment type="caution">
    <text evidence="9">The sequence shown here is derived from an EMBL/GenBank/DDBJ whole genome shotgun (WGS) entry which is preliminary data.</text>
</comment>
<keyword evidence="9" id="KW-0808">Transferase</keyword>
<feature type="domain" description="BPL/LPL catalytic" evidence="8">
    <location>
        <begin position="35"/>
        <end position="218"/>
    </location>
</feature>
<dbReference type="EC" id="6.3.1.20" evidence="3"/>
<protein>
    <recommendedName>
        <fullName evidence="3">lipoate--protein ligase</fullName>
        <ecNumber evidence="3">6.3.1.20</ecNumber>
    </recommendedName>
</protein>
<dbReference type="Proteomes" id="UP000054092">
    <property type="component" value="Unassembled WGS sequence"/>
</dbReference>
<keyword evidence="5" id="KW-0547">Nucleotide-binding</keyword>
<comment type="pathway">
    <text evidence="2">Protein modification; protein lipoylation via exogenous pathway; protein N(6)-(lipoyl)lysine from lipoate: step 1/2.</text>
</comment>
<comment type="pathway">
    <text evidence="1">Protein modification; protein lipoylation via exogenous pathway; protein N(6)-(lipoyl)lysine from lipoate: step 2/2.</text>
</comment>
<dbReference type="NCBIfam" id="TIGR00545">
    <property type="entry name" value="lipoyltrans"/>
    <property type="match status" value="1"/>
</dbReference>
<dbReference type="GO" id="GO:0005524">
    <property type="term" value="F:ATP binding"/>
    <property type="evidence" value="ECO:0007669"/>
    <property type="project" value="UniProtKB-KW"/>
</dbReference>
<dbReference type="InterPro" id="IPR004562">
    <property type="entry name" value="LipoylTrfase_LipoateP_Ligase"/>
</dbReference>
<evidence type="ECO:0000313" key="9">
    <source>
        <dbReference type="EMBL" id="KUK81311.1"/>
    </source>
</evidence>
<dbReference type="InterPro" id="IPR045864">
    <property type="entry name" value="aa-tRNA-synth_II/BPL/LPL"/>
</dbReference>
<evidence type="ECO:0000256" key="7">
    <source>
        <dbReference type="ARBA" id="ARBA00048037"/>
    </source>
</evidence>
<evidence type="ECO:0000256" key="1">
    <source>
        <dbReference type="ARBA" id="ARBA00005085"/>
    </source>
</evidence>
<dbReference type="SUPFAM" id="SSF55681">
    <property type="entry name" value="Class II aaRS and biotin synthetases"/>
    <property type="match status" value="1"/>
</dbReference>
<sequence length="334" mass="38397">MSEVGKIPSTIFVESDSFDPWLNLAVEEYLLNSFAKENIVLYLWQNENTVVIGRNQNAWQECRLDNLHRDGGKLARRLSGGGAVFHDLGNLNFTFLLPKREYDLHRQLSVIVDGVKSVGIDAHFSGRNDILAEGRKFSGNAFYHGQYASYHHGTILVDVDTRRLSEYLNVSRAKIESKGVKSVVSRVVNLRELKPDLTIERMKEAMYRGFAEEYGRIYEVLDFDELRKSLDVKSLYEKYSSKEWLLGKSPEFNFKIGNRFSWGGIELLFTSKKGIISDVIIYSDSMDVDFIEQLKRELIRVEFSRVAIVKAIEMLPDCSERNDIIAWLQTTDLN</sequence>
<evidence type="ECO:0000313" key="10">
    <source>
        <dbReference type="Proteomes" id="UP000054092"/>
    </source>
</evidence>
<organism evidence="9 10">
    <name type="scientific">Mesotoga prima</name>
    <dbReference type="NCBI Taxonomy" id="1184387"/>
    <lineage>
        <taxon>Bacteria</taxon>
        <taxon>Thermotogati</taxon>
        <taxon>Thermotogota</taxon>
        <taxon>Thermotogae</taxon>
        <taxon>Kosmotogales</taxon>
        <taxon>Kosmotogaceae</taxon>
        <taxon>Mesotoga</taxon>
    </lineage>
</organism>
<gene>
    <name evidence="9" type="ORF">XD94_0522</name>
</gene>
<dbReference type="EMBL" id="LGGP01000066">
    <property type="protein sequence ID" value="KUK81311.1"/>
    <property type="molecule type" value="Genomic_DNA"/>
</dbReference>
<evidence type="ECO:0000256" key="5">
    <source>
        <dbReference type="ARBA" id="ARBA00022741"/>
    </source>
</evidence>
<dbReference type="PATRIC" id="fig|1184387.3.peg.867"/>
<dbReference type="AlphaFoldDB" id="A0A117M2V2"/>
<keyword evidence="4 9" id="KW-0436">Ligase</keyword>
<keyword evidence="6" id="KW-0067">ATP-binding</keyword>
<proteinExistence type="predicted"/>
<dbReference type="GO" id="GO:0005737">
    <property type="term" value="C:cytoplasm"/>
    <property type="evidence" value="ECO:0007669"/>
    <property type="project" value="TreeGrafter"/>
</dbReference>
<comment type="catalytic activity">
    <reaction evidence="7">
        <text>L-lysyl-[lipoyl-carrier protein] + (R)-lipoate + ATP = N(6)-[(R)-lipoyl]-L-lysyl-[lipoyl-carrier protein] + AMP + diphosphate + H(+)</text>
        <dbReference type="Rhea" id="RHEA:49288"/>
        <dbReference type="Rhea" id="RHEA-COMP:10500"/>
        <dbReference type="Rhea" id="RHEA-COMP:10502"/>
        <dbReference type="ChEBI" id="CHEBI:15378"/>
        <dbReference type="ChEBI" id="CHEBI:29969"/>
        <dbReference type="ChEBI" id="CHEBI:30616"/>
        <dbReference type="ChEBI" id="CHEBI:33019"/>
        <dbReference type="ChEBI" id="CHEBI:83088"/>
        <dbReference type="ChEBI" id="CHEBI:83099"/>
        <dbReference type="ChEBI" id="CHEBI:456215"/>
        <dbReference type="EC" id="6.3.1.20"/>
    </reaction>
</comment>
<evidence type="ECO:0000256" key="3">
    <source>
        <dbReference type="ARBA" id="ARBA00012367"/>
    </source>
</evidence>
<evidence type="ECO:0000256" key="2">
    <source>
        <dbReference type="ARBA" id="ARBA00005124"/>
    </source>
</evidence>
<accession>A0A117M2V2</accession>
<dbReference type="GO" id="GO:0016979">
    <property type="term" value="F:lipoate-protein ligase activity"/>
    <property type="evidence" value="ECO:0007669"/>
    <property type="project" value="UniProtKB-EC"/>
</dbReference>
<dbReference type="PANTHER" id="PTHR12561">
    <property type="entry name" value="LIPOATE-PROTEIN LIGASE"/>
    <property type="match status" value="1"/>
</dbReference>
<dbReference type="Pfam" id="PF10437">
    <property type="entry name" value="Lip_prot_lig_C"/>
    <property type="match status" value="1"/>
</dbReference>
<evidence type="ECO:0000256" key="4">
    <source>
        <dbReference type="ARBA" id="ARBA00022598"/>
    </source>
</evidence>
<dbReference type="CDD" id="cd16443">
    <property type="entry name" value="LplA"/>
    <property type="match status" value="1"/>
</dbReference>
<dbReference type="Gene3D" id="3.30.930.10">
    <property type="entry name" value="Bira Bifunctional Protein, Domain 2"/>
    <property type="match status" value="1"/>
</dbReference>
<dbReference type="SUPFAM" id="SSF82649">
    <property type="entry name" value="SufE/NifU"/>
    <property type="match status" value="1"/>
</dbReference>
<evidence type="ECO:0000256" key="6">
    <source>
        <dbReference type="ARBA" id="ARBA00022840"/>
    </source>
</evidence>